<proteinExistence type="predicted"/>
<evidence type="ECO:0000313" key="4">
    <source>
        <dbReference type="Proteomes" id="UP000321638"/>
    </source>
</evidence>
<reference evidence="3 4" key="1">
    <citation type="submission" date="2019-06" db="EMBL/GenBank/DDBJ databases">
        <title>New taxonomy in bacterial strain CC-CFT640, isolated from vineyard.</title>
        <authorList>
            <person name="Lin S.-Y."/>
            <person name="Tsai C.-F."/>
            <person name="Young C.-C."/>
        </authorList>
    </citation>
    <scope>NUCLEOTIDE SEQUENCE [LARGE SCALE GENOMIC DNA]</scope>
    <source>
        <strain evidence="3 4">CC-CFT640</strain>
    </source>
</reference>
<dbReference type="SUPFAM" id="SSF52317">
    <property type="entry name" value="Class I glutamine amidotransferase-like"/>
    <property type="match status" value="1"/>
</dbReference>
<feature type="transmembrane region" description="Helical" evidence="1">
    <location>
        <begin position="43"/>
        <end position="65"/>
    </location>
</feature>
<comment type="caution">
    <text evidence="3">The sequence shown here is derived from an EMBL/GenBank/DDBJ whole genome shotgun (WGS) entry which is preliminary data.</text>
</comment>
<dbReference type="Proteomes" id="UP000321638">
    <property type="component" value="Unassembled WGS sequence"/>
</dbReference>
<keyword evidence="1" id="KW-0472">Membrane</keyword>
<keyword evidence="1" id="KW-1133">Transmembrane helix</keyword>
<name>A0A5C8PVK9_9HYPH</name>
<dbReference type="InterPro" id="IPR019196">
    <property type="entry name" value="ABC_transp_unknown"/>
</dbReference>
<dbReference type="InterPro" id="IPR029062">
    <property type="entry name" value="Class_I_gatase-like"/>
</dbReference>
<keyword evidence="4" id="KW-1185">Reference proteome</keyword>
<dbReference type="SUPFAM" id="SSF52833">
    <property type="entry name" value="Thioredoxin-like"/>
    <property type="match status" value="1"/>
</dbReference>
<dbReference type="AlphaFoldDB" id="A0A5C8PVK9"/>
<keyword evidence="1" id="KW-0812">Transmembrane</keyword>
<feature type="transmembrane region" description="Helical" evidence="1">
    <location>
        <begin position="13"/>
        <end position="31"/>
    </location>
</feature>
<sequence length="499" mass="53804">MSAHAHAGLWPDALWALGILAALVALFVAGLRLPPTPHGWRRWTGRMLTVLAAAAVVLGANVALYRNDAHLDLTRERAFTPSAEATRVVATLSQDVELIYFYQKGNPAARHAMVMVELMGRLNPRLKVRTVDPDQSPAVASRYGVRLYNAALLISDGRRLEVPTTDDREIALAILRVTRTDSKTVCFVSDHGEYDIDNFAFHTHFEGTHAHSHDIQGMAVVQMEQHGIGRLHRALDKLGIQVRKITVAGARAIADDCSVVVEANPRTQHAPTEAGALADYLRRGGSALFLVEPDYVLEPQLAALLGAAGVGIGDGVVVDPSDHYYTDEQMVAVTRYARHPATRFLALSFFPGARPVRPVAAAGINSTALFASSASSYVVTDRLRVEAQAAAAPHGAQPLAVASEGTLAGGTRPFRLIVIGDADFASNSFFPYLSNADLVLGSIAWLMREESAPTMKPPVEVLPTVALTNSQMRWIFLLTVIGMPGGIALAGVAAWWLRR</sequence>
<dbReference type="EMBL" id="VDUZ01000001">
    <property type="protein sequence ID" value="TXL82144.1"/>
    <property type="molecule type" value="Genomic_DNA"/>
</dbReference>
<gene>
    <name evidence="3" type="ORF">FHP25_00120</name>
</gene>
<dbReference type="InterPro" id="IPR036249">
    <property type="entry name" value="Thioredoxin-like_sf"/>
</dbReference>
<evidence type="ECO:0000256" key="1">
    <source>
        <dbReference type="SAM" id="Phobius"/>
    </source>
</evidence>
<organism evidence="3 4">
    <name type="scientific">Vineibacter terrae</name>
    <dbReference type="NCBI Taxonomy" id="2586908"/>
    <lineage>
        <taxon>Bacteria</taxon>
        <taxon>Pseudomonadati</taxon>
        <taxon>Pseudomonadota</taxon>
        <taxon>Alphaproteobacteria</taxon>
        <taxon>Hyphomicrobiales</taxon>
        <taxon>Vineibacter</taxon>
    </lineage>
</organism>
<dbReference type="Pfam" id="PF09822">
    <property type="entry name" value="ABC_transp_aux"/>
    <property type="match status" value="1"/>
</dbReference>
<accession>A0A5C8PVK9</accession>
<dbReference type="RefSeq" id="WP_147844844.1">
    <property type="nucleotide sequence ID" value="NZ_VDUZ01000001.1"/>
</dbReference>
<protein>
    <recommendedName>
        <fullName evidence="2">ABC-type uncharacterized transport system domain-containing protein</fullName>
    </recommendedName>
</protein>
<feature type="domain" description="ABC-type uncharacterised transport system" evidence="2">
    <location>
        <begin position="183"/>
        <end position="429"/>
    </location>
</feature>
<evidence type="ECO:0000313" key="3">
    <source>
        <dbReference type="EMBL" id="TXL82144.1"/>
    </source>
</evidence>
<feature type="transmembrane region" description="Helical" evidence="1">
    <location>
        <begin position="474"/>
        <end position="497"/>
    </location>
</feature>
<evidence type="ECO:0000259" key="2">
    <source>
        <dbReference type="Pfam" id="PF09822"/>
    </source>
</evidence>
<dbReference type="OrthoDB" id="9762687at2"/>